<organism evidence="1 2">
    <name type="scientific">Protopolystoma xenopodis</name>
    <dbReference type="NCBI Taxonomy" id="117903"/>
    <lineage>
        <taxon>Eukaryota</taxon>
        <taxon>Metazoa</taxon>
        <taxon>Spiralia</taxon>
        <taxon>Lophotrochozoa</taxon>
        <taxon>Platyhelminthes</taxon>
        <taxon>Monogenea</taxon>
        <taxon>Polyopisthocotylea</taxon>
        <taxon>Polystomatidea</taxon>
        <taxon>Polystomatidae</taxon>
        <taxon>Protopolystoma</taxon>
    </lineage>
</organism>
<dbReference type="AlphaFoldDB" id="A0A3S5AJK7"/>
<accession>A0A3S5AJK7</accession>
<comment type="caution">
    <text evidence="1">The sequence shown here is derived from an EMBL/GenBank/DDBJ whole genome shotgun (WGS) entry which is preliminary data.</text>
</comment>
<gene>
    <name evidence="1" type="ORF">PXEA_LOCUS11681</name>
</gene>
<protein>
    <submittedName>
        <fullName evidence="1">Uncharacterized protein</fullName>
    </submittedName>
</protein>
<dbReference type="Proteomes" id="UP000784294">
    <property type="component" value="Unassembled WGS sequence"/>
</dbReference>
<keyword evidence="2" id="KW-1185">Reference proteome</keyword>
<reference evidence="1" key="1">
    <citation type="submission" date="2018-11" db="EMBL/GenBank/DDBJ databases">
        <authorList>
            <consortium name="Pathogen Informatics"/>
        </authorList>
    </citation>
    <scope>NUCLEOTIDE SEQUENCE</scope>
</reference>
<name>A0A3S5AJK7_9PLAT</name>
<evidence type="ECO:0000313" key="1">
    <source>
        <dbReference type="EMBL" id="VEL18241.1"/>
    </source>
</evidence>
<evidence type="ECO:0000313" key="2">
    <source>
        <dbReference type="Proteomes" id="UP000784294"/>
    </source>
</evidence>
<dbReference type="EMBL" id="CAAALY010036124">
    <property type="protein sequence ID" value="VEL18241.1"/>
    <property type="molecule type" value="Genomic_DNA"/>
</dbReference>
<proteinExistence type="predicted"/>
<sequence>MPSLVSLLNDDGIHAVCATPDTVPGQRSAAGRKCAMGAECGVLLVEDKFKPTLCIKRSQHPDDLPTCHQTVA</sequence>